<name>A0ABU9IFB4_9SPHN</name>
<gene>
    <name evidence="1" type="ORF">AAEO60_08780</name>
</gene>
<dbReference type="EMBL" id="JBBYHV010000001">
    <property type="protein sequence ID" value="MEL1250764.1"/>
    <property type="molecule type" value="Genomic_DNA"/>
</dbReference>
<dbReference type="Proteomes" id="UP001497045">
    <property type="component" value="Unassembled WGS sequence"/>
</dbReference>
<comment type="caution">
    <text evidence="1">The sequence shown here is derived from an EMBL/GenBank/DDBJ whole genome shotgun (WGS) entry which is preliminary data.</text>
</comment>
<organism evidence="1 2">
    <name type="scientific">Aurantiacibacter gilvus</name>
    <dbReference type="NCBI Taxonomy" id="3139141"/>
    <lineage>
        <taxon>Bacteria</taxon>
        <taxon>Pseudomonadati</taxon>
        <taxon>Pseudomonadota</taxon>
        <taxon>Alphaproteobacteria</taxon>
        <taxon>Sphingomonadales</taxon>
        <taxon>Erythrobacteraceae</taxon>
        <taxon>Aurantiacibacter</taxon>
    </lineage>
</organism>
<dbReference type="RefSeq" id="WP_341673273.1">
    <property type="nucleotide sequence ID" value="NZ_JBBYHV010000001.1"/>
</dbReference>
<evidence type="ECO:0008006" key="3">
    <source>
        <dbReference type="Google" id="ProtNLM"/>
    </source>
</evidence>
<protein>
    <recommendedName>
        <fullName evidence="3">J domain-containing protein</fullName>
    </recommendedName>
</protein>
<reference evidence="1 2" key="1">
    <citation type="submission" date="2024-04" db="EMBL/GenBank/DDBJ databases">
        <title>Aurantiacibacter sp. DGU6 16S ribosomal RNA gene Genome sequencing and assembly.</title>
        <authorList>
            <person name="Park S."/>
        </authorList>
    </citation>
    <scope>NUCLEOTIDE SEQUENCE [LARGE SCALE GENOMIC DNA]</scope>
    <source>
        <strain evidence="1 2">DGU6</strain>
    </source>
</reference>
<sequence>MTARFPWGALGIEPTNDRKAIRSAYAAKLKAINPDEDVAGFTRLRQAREEALWLAKEGRAEEGGFEAEDFFGDAQILGAVDLNEVTSSDAGPAAPVPPLDDTDAGVREPHDPKPGRFLEILFPGGEFTEDPLTAEEYEEAAGLMQAIFADAQGAVIDKQGGIEDWLAHYLASGWPRTGPLVEDAVAAFGWDRDAGRIDEYAPVAFLNARLHALTFLKELEQPDHEWHHAYVELRKPGPRSKLPWQGANIKHVTDLLVYMRENYPELEAYLDGERVASYVEPDEVGSPWKWALLVVIGLVFLFRIGAAISDSSPQATYSAPPIVTSQAIPAGWSEAQQQEVIDVLFGPAVDLSTVQIQAPAFAEELMRLEDMGLSADNALSLARSDLRRRVLQAAANAEFGDLVSIKQHELNLIRWLRDNEGVEACAAPGIWYGGQDAFEGDAELTVEGRDLARQVLMARLLQDDPPDFPLRASIPGNVVQEVMDRAGLSQAQFDQAAQNQGDAATRCAYRVALLETILRRPGTVSADLLRIG</sequence>
<evidence type="ECO:0000313" key="2">
    <source>
        <dbReference type="Proteomes" id="UP001497045"/>
    </source>
</evidence>
<proteinExistence type="predicted"/>
<accession>A0ABU9IFB4</accession>
<keyword evidence="2" id="KW-1185">Reference proteome</keyword>
<evidence type="ECO:0000313" key="1">
    <source>
        <dbReference type="EMBL" id="MEL1250764.1"/>
    </source>
</evidence>